<dbReference type="GO" id="GO:0015562">
    <property type="term" value="F:efflux transmembrane transporter activity"/>
    <property type="evidence" value="ECO:0007669"/>
    <property type="project" value="InterPro"/>
</dbReference>
<comment type="caution">
    <text evidence="2">The sequence shown here is derived from an EMBL/GenBank/DDBJ whole genome shotgun (WGS) entry which is preliminary data.</text>
</comment>
<name>A0A3N4PLD0_9BACT</name>
<dbReference type="Pfam" id="PF02321">
    <property type="entry name" value="OEP"/>
    <property type="match status" value="1"/>
</dbReference>
<dbReference type="EMBL" id="RPDH01000002">
    <property type="protein sequence ID" value="RPE08368.1"/>
    <property type="molecule type" value="Genomic_DNA"/>
</dbReference>
<keyword evidence="3" id="KW-1185">Reference proteome</keyword>
<organism evidence="2 3">
    <name type="scientific">Chitinophaga lutea</name>
    <dbReference type="NCBI Taxonomy" id="2488634"/>
    <lineage>
        <taxon>Bacteria</taxon>
        <taxon>Pseudomonadati</taxon>
        <taxon>Bacteroidota</taxon>
        <taxon>Chitinophagia</taxon>
        <taxon>Chitinophagales</taxon>
        <taxon>Chitinophagaceae</taxon>
        <taxon>Chitinophaga</taxon>
    </lineage>
</organism>
<evidence type="ECO:0000313" key="2">
    <source>
        <dbReference type="EMBL" id="RPE08368.1"/>
    </source>
</evidence>
<dbReference type="SUPFAM" id="SSF56954">
    <property type="entry name" value="Outer membrane efflux proteins (OEP)"/>
    <property type="match status" value="1"/>
</dbReference>
<evidence type="ECO:0000313" key="3">
    <source>
        <dbReference type="Proteomes" id="UP000278351"/>
    </source>
</evidence>
<protein>
    <recommendedName>
        <fullName evidence="4">TolC family protein</fullName>
    </recommendedName>
</protein>
<comment type="similarity">
    <text evidence="1">Belongs to the outer membrane factor (OMF) (TC 1.B.17) family.</text>
</comment>
<dbReference type="Proteomes" id="UP000278351">
    <property type="component" value="Unassembled WGS sequence"/>
</dbReference>
<dbReference type="Gene3D" id="1.20.1600.10">
    <property type="entry name" value="Outer membrane efflux proteins (OEP)"/>
    <property type="match status" value="1"/>
</dbReference>
<evidence type="ECO:0008006" key="4">
    <source>
        <dbReference type="Google" id="ProtNLM"/>
    </source>
</evidence>
<gene>
    <name evidence="2" type="ORF">EGT74_15055</name>
</gene>
<evidence type="ECO:0000256" key="1">
    <source>
        <dbReference type="ARBA" id="ARBA00007613"/>
    </source>
</evidence>
<accession>A0A3N4PLD0</accession>
<sequence>MPLFVYDALLRRQELFQGQGTDRQIAAHRCGRCAVCRCGRAIRPGNHRAVRIRHHGICLCRHFNKNQIFIIHKYESNMKKVCFVLLLSVCVGSLAHAQQKKDTSILLALPADAPNVARLKVRLVELALANPALQELDLRQELTKYEANRAKAALLDMVTAAGNLNEFTINRNGTNTGNNNLLYPRYNFGILVPLGRFVSVPAEVKIAKTNKKIFAKQKEREGLEIKAAVLRAYEEYSANKQMLELHLPLLEDAYTNYKTTEAKFSKGETEATVEALNASYRIYNTEMVRKITLERDLRESKLTLEGIIGTTMEDVLMKL</sequence>
<proteinExistence type="inferred from homology"/>
<reference evidence="2 3" key="1">
    <citation type="submission" date="2018-11" db="EMBL/GenBank/DDBJ databases">
        <title>Chitinophaga lutea sp.nov., isolate from arsenic contaminated soil.</title>
        <authorList>
            <person name="Zong Y."/>
        </authorList>
    </citation>
    <scope>NUCLEOTIDE SEQUENCE [LARGE SCALE GENOMIC DNA]</scope>
    <source>
        <strain evidence="2 3">ZY74</strain>
    </source>
</reference>
<dbReference type="InterPro" id="IPR003423">
    <property type="entry name" value="OMP_efflux"/>
</dbReference>
<dbReference type="AlphaFoldDB" id="A0A3N4PLD0"/>